<feature type="region of interest" description="Disordered" evidence="1">
    <location>
        <begin position="206"/>
        <end position="240"/>
    </location>
</feature>
<feature type="transmembrane region" description="Helical" evidence="2">
    <location>
        <begin position="55"/>
        <end position="76"/>
    </location>
</feature>
<keyword evidence="2" id="KW-0472">Membrane</keyword>
<dbReference type="AlphaFoldDB" id="A0AAV2RG27"/>
<feature type="compositionally biased region" description="Basic and acidic residues" evidence="1">
    <location>
        <begin position="231"/>
        <end position="240"/>
    </location>
</feature>
<feature type="transmembrane region" description="Helical" evidence="2">
    <location>
        <begin position="175"/>
        <end position="196"/>
    </location>
</feature>
<sequence length="240" mass="27025">MDRQRSVESTNTLVHESSRGRNGQLSRAYVLNQPVQSLKVELKHMFMTSWIRDPLIFLFSLGLIAVVAGIMLLAVHEHMETLVISIIAIVLGISQSLGSVYFYQKIYTHYKRSLTCIPRASLGQPFPTKEYPVLKGITFRSVMVQIIFTSGGALIPLGLFLMIGSLKENFDNGCIVVAVGVPLYLVYPAMLFREYFYFYLPNLKKEDSTPTKPIESKDLKKEDSTPTNPIESKDINLEVA</sequence>
<organism evidence="3 4">
    <name type="scientific">Meganyctiphanes norvegica</name>
    <name type="common">Northern krill</name>
    <name type="synonym">Thysanopoda norvegica</name>
    <dbReference type="NCBI Taxonomy" id="48144"/>
    <lineage>
        <taxon>Eukaryota</taxon>
        <taxon>Metazoa</taxon>
        <taxon>Ecdysozoa</taxon>
        <taxon>Arthropoda</taxon>
        <taxon>Crustacea</taxon>
        <taxon>Multicrustacea</taxon>
        <taxon>Malacostraca</taxon>
        <taxon>Eumalacostraca</taxon>
        <taxon>Eucarida</taxon>
        <taxon>Euphausiacea</taxon>
        <taxon>Euphausiidae</taxon>
        <taxon>Meganyctiphanes</taxon>
    </lineage>
</organism>
<feature type="compositionally biased region" description="Basic and acidic residues" evidence="1">
    <location>
        <begin position="206"/>
        <end position="224"/>
    </location>
</feature>
<evidence type="ECO:0000313" key="4">
    <source>
        <dbReference type="Proteomes" id="UP001497623"/>
    </source>
</evidence>
<keyword evidence="2" id="KW-1133">Transmembrane helix</keyword>
<dbReference type="EMBL" id="CAXKWB010021214">
    <property type="protein sequence ID" value="CAL4123047.1"/>
    <property type="molecule type" value="Genomic_DNA"/>
</dbReference>
<feature type="transmembrane region" description="Helical" evidence="2">
    <location>
        <begin position="142"/>
        <end position="163"/>
    </location>
</feature>
<feature type="compositionally biased region" description="Polar residues" evidence="1">
    <location>
        <begin position="7"/>
        <end position="20"/>
    </location>
</feature>
<feature type="region of interest" description="Disordered" evidence="1">
    <location>
        <begin position="1"/>
        <end position="20"/>
    </location>
</feature>
<dbReference type="Proteomes" id="UP001497623">
    <property type="component" value="Unassembled WGS sequence"/>
</dbReference>
<accession>A0AAV2RG27</accession>
<comment type="caution">
    <text evidence="3">The sequence shown here is derived from an EMBL/GenBank/DDBJ whole genome shotgun (WGS) entry which is preliminary data.</text>
</comment>
<gene>
    <name evidence="3" type="ORF">MNOR_LOCUS23744</name>
</gene>
<protein>
    <submittedName>
        <fullName evidence="3">Uncharacterized protein</fullName>
    </submittedName>
</protein>
<keyword evidence="2" id="KW-0812">Transmembrane</keyword>
<proteinExistence type="predicted"/>
<keyword evidence="4" id="KW-1185">Reference proteome</keyword>
<reference evidence="3 4" key="1">
    <citation type="submission" date="2024-05" db="EMBL/GenBank/DDBJ databases">
        <authorList>
            <person name="Wallberg A."/>
        </authorList>
    </citation>
    <scope>NUCLEOTIDE SEQUENCE [LARGE SCALE GENOMIC DNA]</scope>
</reference>
<evidence type="ECO:0000256" key="2">
    <source>
        <dbReference type="SAM" id="Phobius"/>
    </source>
</evidence>
<name>A0AAV2RG27_MEGNR</name>
<evidence type="ECO:0000256" key="1">
    <source>
        <dbReference type="SAM" id="MobiDB-lite"/>
    </source>
</evidence>
<feature type="transmembrane region" description="Helical" evidence="2">
    <location>
        <begin position="82"/>
        <end position="103"/>
    </location>
</feature>
<evidence type="ECO:0000313" key="3">
    <source>
        <dbReference type="EMBL" id="CAL4123047.1"/>
    </source>
</evidence>